<keyword evidence="3" id="KW-1185">Reference proteome</keyword>
<dbReference type="PANTHER" id="PTHR30032:SF8">
    <property type="entry name" value="GERMINATION-SPECIFIC N-ACETYLMURAMOYL-L-ALANINE AMIDASE"/>
    <property type="match status" value="1"/>
</dbReference>
<name>C7QJ31_CATAD</name>
<protein>
    <submittedName>
        <fullName evidence="2">PKD domain containing protein</fullName>
    </submittedName>
</protein>
<evidence type="ECO:0000313" key="2">
    <source>
        <dbReference type="EMBL" id="ACU69173.1"/>
    </source>
</evidence>
<dbReference type="SUPFAM" id="SSF51126">
    <property type="entry name" value="Pectin lyase-like"/>
    <property type="match status" value="1"/>
</dbReference>
<evidence type="ECO:0000313" key="3">
    <source>
        <dbReference type="Proteomes" id="UP000000851"/>
    </source>
</evidence>
<dbReference type="InterPro" id="IPR011050">
    <property type="entry name" value="Pectin_lyase_fold/virulence"/>
</dbReference>
<dbReference type="Proteomes" id="UP000000851">
    <property type="component" value="Chromosome"/>
</dbReference>
<dbReference type="PANTHER" id="PTHR30032">
    <property type="entry name" value="N-ACETYLMURAMOYL-L-ALANINE AMIDASE-RELATED"/>
    <property type="match status" value="1"/>
</dbReference>
<dbReference type="InterPro" id="IPR007253">
    <property type="entry name" value="Cell_wall-bd_2"/>
</dbReference>
<dbReference type="eggNOG" id="COG2247">
    <property type="taxonomic scope" value="Bacteria"/>
</dbReference>
<dbReference type="AlphaFoldDB" id="C7QJ31"/>
<proteinExistence type="predicted"/>
<dbReference type="eggNOG" id="COG3291">
    <property type="taxonomic scope" value="Bacteria"/>
</dbReference>
<dbReference type="InParanoid" id="C7QJ31"/>
<dbReference type="InterPro" id="IPR012334">
    <property type="entry name" value="Pectin_lyas_fold"/>
</dbReference>
<dbReference type="InterPro" id="IPR013783">
    <property type="entry name" value="Ig-like_fold"/>
</dbReference>
<organism evidence="2 3">
    <name type="scientific">Catenulispora acidiphila (strain DSM 44928 / JCM 14897 / NBRC 102108 / NRRL B-24433 / ID139908)</name>
    <dbReference type="NCBI Taxonomy" id="479433"/>
    <lineage>
        <taxon>Bacteria</taxon>
        <taxon>Bacillati</taxon>
        <taxon>Actinomycetota</taxon>
        <taxon>Actinomycetes</taxon>
        <taxon>Catenulisporales</taxon>
        <taxon>Catenulisporaceae</taxon>
        <taxon>Catenulispora</taxon>
    </lineage>
</organism>
<dbReference type="Gene3D" id="2.60.40.10">
    <property type="entry name" value="Immunoglobulins"/>
    <property type="match status" value="1"/>
</dbReference>
<dbReference type="InterPro" id="IPR000601">
    <property type="entry name" value="PKD_dom"/>
</dbReference>
<dbReference type="SUPFAM" id="SSF49299">
    <property type="entry name" value="PKD domain"/>
    <property type="match status" value="1"/>
</dbReference>
<dbReference type="GO" id="GO:0005975">
    <property type="term" value="P:carbohydrate metabolic process"/>
    <property type="evidence" value="ECO:0007669"/>
    <property type="project" value="UniProtKB-ARBA"/>
</dbReference>
<dbReference type="InterPro" id="IPR051922">
    <property type="entry name" value="Bact_Sporulation_Assoc"/>
</dbReference>
<dbReference type="STRING" id="479433.Caci_0218"/>
<dbReference type="InterPro" id="IPR035986">
    <property type="entry name" value="PKD_dom_sf"/>
</dbReference>
<accession>C7QJ31</accession>
<dbReference type="KEGG" id="cai:Caci_0218"/>
<dbReference type="CDD" id="cd00146">
    <property type="entry name" value="PKD"/>
    <property type="match status" value="1"/>
</dbReference>
<dbReference type="Gene3D" id="2.160.20.10">
    <property type="entry name" value="Single-stranded right-handed beta-helix, Pectin lyase-like"/>
    <property type="match status" value="1"/>
</dbReference>
<sequence length="848" mass="85378">MPFLAANARADTVAATVFVGSTSGAPCSDTAAAAGSAATPFCAIQPAIDSPLTGPGTTVLVAAGAAYLGQVNLDKSGTSADPIVLRSASPAQGSRAVIRGTVSVNGAHDVTVDGFDIYADTFGVNIEASSDVVVTRDHIEGPHDSSVADSGIMIAMASSAVTVSTDFVRGFGGGGLFADSVSGLNIVADTITRNTTPSAGLDSIEVTGTSSGVAVADDIIDAAPSLPAGSAVDYNVIDAGAVGPHDITGDGLAGSTDGDITPGDTSPAIDSAEEAATGELPTDMFGNAAADDPLVPNAGTGSRVRDRGAVERTHGDTSYVLTLTPASGDAPLAVTATVTEHVGWAQQPRAAFYSFGFGGTEQPATANPTARHTYTTPLYGGDVSVTIYDSAHEAIGYTTALVNVGQPVHATLSVAAASGLNVNAVGSVQGGVGDWSIDFGDGYSTNFYSQTQATANHSYAKPGTYKVTLTANGILPSNAAKLTQQVTVTAPPAPPPIVDTDPLVHRIAGSDRYATSIVASQVRWSAANSVDGAPAEDQAQAVVLARGDAFPDALAGVPLAAYKHGPLLLTDPKTVSQATLEEIRRVLPAGGNHTIYILGGKTAVSPSVEAELRGLGYNVVRYGGTDRYGTALLIAHLGLGDPRHLIIAIGGDFADALAAGPFAADSAEVVDGKPAAILLSGKANGNDTITDAGTAAYIDAKVQSNGGLSHCTDPNLITAVGGPALTAFLNQEHKATKYACVDGIVGADRYATSSQLAGQWTNPEHPGVAVGTTFPDALSGGAYEASLGQPLLLTNPTSLPSSTATALASMYPPHENTRTRSVVIFGGTSAVSSAVENQIIAKVHGRAQ</sequence>
<dbReference type="SMART" id="SM00089">
    <property type="entry name" value="PKD"/>
    <property type="match status" value="1"/>
</dbReference>
<feature type="domain" description="PKD" evidence="1">
    <location>
        <begin position="435"/>
        <end position="493"/>
    </location>
</feature>
<dbReference type="Pfam" id="PF00801">
    <property type="entry name" value="PKD"/>
    <property type="match status" value="1"/>
</dbReference>
<dbReference type="InterPro" id="IPR022409">
    <property type="entry name" value="PKD/Chitinase_dom"/>
</dbReference>
<dbReference type="Gene3D" id="3.40.50.12090">
    <property type="match status" value="1"/>
</dbReference>
<dbReference type="EMBL" id="CP001700">
    <property type="protein sequence ID" value="ACU69173.1"/>
    <property type="molecule type" value="Genomic_DNA"/>
</dbReference>
<reference evidence="2 3" key="1">
    <citation type="journal article" date="2009" name="Stand. Genomic Sci.">
        <title>Complete genome sequence of Catenulispora acidiphila type strain (ID 139908).</title>
        <authorList>
            <person name="Copeland A."/>
            <person name="Lapidus A."/>
            <person name="Glavina Del Rio T."/>
            <person name="Nolan M."/>
            <person name="Lucas S."/>
            <person name="Chen F."/>
            <person name="Tice H."/>
            <person name="Cheng J.F."/>
            <person name="Bruce D."/>
            <person name="Goodwin L."/>
            <person name="Pitluck S."/>
            <person name="Mikhailova N."/>
            <person name="Pati A."/>
            <person name="Ivanova N."/>
            <person name="Mavromatis K."/>
            <person name="Chen A."/>
            <person name="Palaniappan K."/>
            <person name="Chain P."/>
            <person name="Land M."/>
            <person name="Hauser L."/>
            <person name="Chang Y.J."/>
            <person name="Jeffries C.D."/>
            <person name="Chertkov O."/>
            <person name="Brettin T."/>
            <person name="Detter J.C."/>
            <person name="Han C."/>
            <person name="Ali Z."/>
            <person name="Tindall B.J."/>
            <person name="Goker M."/>
            <person name="Bristow J."/>
            <person name="Eisen J.A."/>
            <person name="Markowitz V."/>
            <person name="Hugenholtz P."/>
            <person name="Kyrpides N.C."/>
            <person name="Klenk H.P."/>
        </authorList>
    </citation>
    <scope>NUCLEOTIDE SEQUENCE [LARGE SCALE GENOMIC DNA]</scope>
    <source>
        <strain evidence="3">DSM 44928 / JCM 14897 / NBRC 102108 / NRRL B-24433 / ID139908</strain>
    </source>
</reference>
<gene>
    <name evidence="2" type="ordered locus">Caci_0218</name>
</gene>
<evidence type="ECO:0000259" key="1">
    <source>
        <dbReference type="PROSITE" id="PS50093"/>
    </source>
</evidence>
<dbReference type="PROSITE" id="PS50093">
    <property type="entry name" value="PKD"/>
    <property type="match status" value="1"/>
</dbReference>
<dbReference type="Pfam" id="PF04122">
    <property type="entry name" value="CW_binding_2"/>
    <property type="match status" value="3"/>
</dbReference>
<dbReference type="HOGENOM" id="CLU_320490_0_0_11"/>